<evidence type="ECO:0000256" key="5">
    <source>
        <dbReference type="ARBA" id="ARBA00023284"/>
    </source>
</evidence>
<dbReference type="Gene3D" id="3.90.1280.10">
    <property type="entry name" value="HSP33 redox switch-like"/>
    <property type="match status" value="1"/>
</dbReference>
<protein>
    <recommendedName>
        <fullName evidence="6">33 kDa chaperonin</fullName>
    </recommendedName>
    <alternativeName>
        <fullName evidence="6">Heat shock protein 33 homolog</fullName>
        <shortName evidence="6">HSP33</shortName>
    </alternativeName>
</protein>
<comment type="similarity">
    <text evidence="6">Belongs to the HSP33 family.</text>
</comment>
<reference evidence="7" key="2">
    <citation type="submission" date="2021-04" db="EMBL/GenBank/DDBJ databases">
        <authorList>
            <person name="Gilroy R."/>
        </authorList>
    </citation>
    <scope>NUCLEOTIDE SEQUENCE</scope>
    <source>
        <strain evidence="7">ChiHjej13B12-752</strain>
    </source>
</reference>
<gene>
    <name evidence="6 7" type="primary">hslO</name>
    <name evidence="7" type="ORF">H9891_08095</name>
</gene>
<evidence type="ECO:0000313" key="7">
    <source>
        <dbReference type="EMBL" id="HIW13093.1"/>
    </source>
</evidence>
<sequence>MDHLIRGIGMNDEIRIFSVDTTETVNEGVTRHGAYPTAAAALGRTMTAGLMMGSMLKNEEKVTVTLQGGGPVGAIVVDSNAKGKVRGYLSNPQVHFPLNEYGKLDVRRAVGTDGFLNVVKDIGLKEHFTGSTEIVSGEIAEDFSYYFYTSEQVPSIVALGVLVNPDNTIKAAGGFIIQVMPGASEETMDFLDRRAGEMTPVSKLIDQGLAPSEIIDKVIGSDNWRKLDEMPVAFECTCSKERFLNAIAALDAREIVTMIKEDGGAEADCHFCRNKVWIEKEELEALITH</sequence>
<evidence type="ECO:0000313" key="8">
    <source>
        <dbReference type="Proteomes" id="UP000823989"/>
    </source>
</evidence>
<evidence type="ECO:0000256" key="4">
    <source>
        <dbReference type="ARBA" id="ARBA00023186"/>
    </source>
</evidence>
<keyword evidence="3 6" id="KW-1015">Disulfide bond</keyword>
<dbReference type="SUPFAM" id="SSF64397">
    <property type="entry name" value="Hsp33 domain"/>
    <property type="match status" value="1"/>
</dbReference>
<keyword evidence="5 6" id="KW-0676">Redox-active center</keyword>
<dbReference type="Proteomes" id="UP000823989">
    <property type="component" value="Unassembled WGS sequence"/>
</dbReference>
<proteinExistence type="inferred from homology"/>
<keyword evidence="2 6" id="KW-0862">Zinc</keyword>
<accession>A0A9D1QIB2</accession>
<dbReference type="NCBIfam" id="NF001033">
    <property type="entry name" value="PRK00114.1"/>
    <property type="match status" value="1"/>
</dbReference>
<dbReference type="GO" id="GO:0042026">
    <property type="term" value="P:protein refolding"/>
    <property type="evidence" value="ECO:0007669"/>
    <property type="project" value="TreeGrafter"/>
</dbReference>
<evidence type="ECO:0000256" key="2">
    <source>
        <dbReference type="ARBA" id="ARBA00022833"/>
    </source>
</evidence>
<dbReference type="Pfam" id="PF01430">
    <property type="entry name" value="HSP33"/>
    <property type="match status" value="1"/>
</dbReference>
<organism evidence="7 8">
    <name type="scientific">Candidatus Salinicoccus stercoripullorum</name>
    <dbReference type="NCBI Taxonomy" id="2838756"/>
    <lineage>
        <taxon>Bacteria</taxon>
        <taxon>Bacillati</taxon>
        <taxon>Bacillota</taxon>
        <taxon>Bacilli</taxon>
        <taxon>Bacillales</taxon>
        <taxon>Staphylococcaceae</taxon>
        <taxon>Salinicoccus</taxon>
    </lineage>
</organism>
<dbReference type="CDD" id="cd00498">
    <property type="entry name" value="Hsp33"/>
    <property type="match status" value="1"/>
</dbReference>
<dbReference type="Gene3D" id="3.55.30.10">
    <property type="entry name" value="Hsp33 domain"/>
    <property type="match status" value="1"/>
</dbReference>
<dbReference type="PANTHER" id="PTHR30111:SF1">
    <property type="entry name" value="33 KDA CHAPERONIN"/>
    <property type="match status" value="1"/>
</dbReference>
<comment type="function">
    <text evidence="6">Redox regulated molecular chaperone. Protects both thermally unfolding and oxidatively damaged proteins from irreversible aggregation. Plays an important role in the bacterial defense system toward oxidative stress.</text>
</comment>
<dbReference type="HAMAP" id="MF_00117">
    <property type="entry name" value="HslO"/>
    <property type="match status" value="1"/>
</dbReference>
<feature type="disulfide bond" description="Redox-active" evidence="6">
    <location>
        <begin position="236"/>
        <end position="238"/>
    </location>
</feature>
<name>A0A9D1QIB2_9STAP</name>
<dbReference type="InterPro" id="IPR016153">
    <property type="entry name" value="Heat_shock_Hsp33_N"/>
</dbReference>
<evidence type="ECO:0000256" key="6">
    <source>
        <dbReference type="HAMAP-Rule" id="MF_00117"/>
    </source>
</evidence>
<dbReference type="AlphaFoldDB" id="A0A9D1QIB2"/>
<dbReference type="GO" id="GO:0051082">
    <property type="term" value="F:unfolded protein binding"/>
    <property type="evidence" value="ECO:0007669"/>
    <property type="project" value="UniProtKB-UniRule"/>
</dbReference>
<dbReference type="PIRSF" id="PIRSF005261">
    <property type="entry name" value="Heat_shock_Hsp33"/>
    <property type="match status" value="1"/>
</dbReference>
<dbReference type="EMBL" id="DXHR01000026">
    <property type="protein sequence ID" value="HIW13093.1"/>
    <property type="molecule type" value="Genomic_DNA"/>
</dbReference>
<reference evidence="7" key="1">
    <citation type="journal article" date="2021" name="PeerJ">
        <title>Extensive microbial diversity within the chicken gut microbiome revealed by metagenomics and culture.</title>
        <authorList>
            <person name="Gilroy R."/>
            <person name="Ravi A."/>
            <person name="Getino M."/>
            <person name="Pursley I."/>
            <person name="Horton D.L."/>
            <person name="Alikhan N.F."/>
            <person name="Baker D."/>
            <person name="Gharbi K."/>
            <person name="Hall N."/>
            <person name="Watson M."/>
            <person name="Adriaenssens E.M."/>
            <person name="Foster-Nyarko E."/>
            <person name="Jarju S."/>
            <person name="Secka A."/>
            <person name="Antonio M."/>
            <person name="Oren A."/>
            <person name="Chaudhuri R.R."/>
            <person name="La Ragione R."/>
            <person name="Hildebrand F."/>
            <person name="Pallen M.J."/>
        </authorList>
    </citation>
    <scope>NUCLEOTIDE SEQUENCE</scope>
    <source>
        <strain evidence="7">ChiHjej13B12-752</strain>
    </source>
</reference>
<comment type="subcellular location">
    <subcellularLocation>
        <location evidence="6">Cytoplasm</location>
    </subcellularLocation>
</comment>
<dbReference type="InterPro" id="IPR016154">
    <property type="entry name" value="Heat_shock_Hsp33_C"/>
</dbReference>
<feature type="disulfide bond" description="Redox-active" evidence="6">
    <location>
        <begin position="269"/>
        <end position="272"/>
    </location>
</feature>
<keyword evidence="4 6" id="KW-0143">Chaperone</keyword>
<comment type="caution">
    <text evidence="7">The sequence shown here is derived from an EMBL/GenBank/DDBJ whole genome shotgun (WGS) entry which is preliminary data.</text>
</comment>
<dbReference type="SUPFAM" id="SSF118352">
    <property type="entry name" value="HSP33 redox switch-like"/>
    <property type="match status" value="1"/>
</dbReference>
<dbReference type="GO" id="GO:0044183">
    <property type="term" value="F:protein folding chaperone"/>
    <property type="evidence" value="ECO:0007669"/>
    <property type="project" value="TreeGrafter"/>
</dbReference>
<dbReference type="GO" id="GO:0005737">
    <property type="term" value="C:cytoplasm"/>
    <property type="evidence" value="ECO:0007669"/>
    <property type="project" value="UniProtKB-SubCell"/>
</dbReference>
<keyword evidence="1 6" id="KW-0963">Cytoplasm</keyword>
<comment type="PTM">
    <text evidence="6">Under oxidizing conditions two disulfide bonds are formed involving the reactive cysteines. Under reducing conditions zinc is bound to the reactive cysteines and the protein is inactive.</text>
</comment>
<evidence type="ECO:0000256" key="3">
    <source>
        <dbReference type="ARBA" id="ARBA00023157"/>
    </source>
</evidence>
<dbReference type="PANTHER" id="PTHR30111">
    <property type="entry name" value="33 KDA CHAPERONIN"/>
    <property type="match status" value="1"/>
</dbReference>
<evidence type="ECO:0000256" key="1">
    <source>
        <dbReference type="ARBA" id="ARBA00022490"/>
    </source>
</evidence>
<dbReference type="InterPro" id="IPR000397">
    <property type="entry name" value="Heat_shock_Hsp33"/>
</dbReference>